<sequence>MLAQLPERRNAVDFDPLNPGMLRNGTASKSDLSYFQNLKFCSCQKLQALNIRDRIKEEEIALRRNIPDLNVSTIATVKRTSSAWSQSSRLQPEDARS</sequence>
<evidence type="ECO:0000256" key="1">
    <source>
        <dbReference type="SAM" id="MobiDB-lite"/>
    </source>
</evidence>
<protein>
    <submittedName>
        <fullName evidence="2">Uncharacterized protein</fullName>
    </submittedName>
</protein>
<evidence type="ECO:0000313" key="2">
    <source>
        <dbReference type="EMBL" id="KAK2560375.1"/>
    </source>
</evidence>
<dbReference type="AlphaFoldDB" id="A0AAD9V4G4"/>
<dbReference type="EMBL" id="JARQWQ010000036">
    <property type="protein sequence ID" value="KAK2560375.1"/>
    <property type="molecule type" value="Genomic_DNA"/>
</dbReference>
<gene>
    <name evidence="2" type="ORF">P5673_016711</name>
</gene>
<dbReference type="Proteomes" id="UP001249851">
    <property type="component" value="Unassembled WGS sequence"/>
</dbReference>
<feature type="compositionally biased region" description="Basic and acidic residues" evidence="1">
    <location>
        <begin position="1"/>
        <end position="12"/>
    </location>
</feature>
<reference evidence="2" key="2">
    <citation type="journal article" date="2023" name="Science">
        <title>Genomic signatures of disease resistance in endangered staghorn corals.</title>
        <authorList>
            <person name="Vollmer S.V."/>
            <person name="Selwyn J.D."/>
            <person name="Despard B.A."/>
            <person name="Roesel C.L."/>
        </authorList>
    </citation>
    <scope>NUCLEOTIDE SEQUENCE</scope>
    <source>
        <strain evidence="2">K2</strain>
    </source>
</reference>
<name>A0AAD9V4G4_ACRCE</name>
<accession>A0AAD9V4G4</accession>
<organism evidence="2 3">
    <name type="scientific">Acropora cervicornis</name>
    <name type="common">Staghorn coral</name>
    <dbReference type="NCBI Taxonomy" id="6130"/>
    <lineage>
        <taxon>Eukaryota</taxon>
        <taxon>Metazoa</taxon>
        <taxon>Cnidaria</taxon>
        <taxon>Anthozoa</taxon>
        <taxon>Hexacorallia</taxon>
        <taxon>Scleractinia</taxon>
        <taxon>Astrocoeniina</taxon>
        <taxon>Acroporidae</taxon>
        <taxon>Acropora</taxon>
    </lineage>
</organism>
<proteinExistence type="predicted"/>
<comment type="caution">
    <text evidence="2">The sequence shown here is derived from an EMBL/GenBank/DDBJ whole genome shotgun (WGS) entry which is preliminary data.</text>
</comment>
<feature type="region of interest" description="Disordered" evidence="1">
    <location>
        <begin position="1"/>
        <end position="20"/>
    </location>
</feature>
<reference evidence="2" key="1">
    <citation type="journal article" date="2023" name="G3 (Bethesda)">
        <title>Whole genome assembly and annotation of the endangered Caribbean coral Acropora cervicornis.</title>
        <authorList>
            <person name="Selwyn J.D."/>
            <person name="Vollmer S.V."/>
        </authorList>
    </citation>
    <scope>NUCLEOTIDE SEQUENCE</scope>
    <source>
        <strain evidence="2">K2</strain>
    </source>
</reference>
<keyword evidence="3" id="KW-1185">Reference proteome</keyword>
<evidence type="ECO:0000313" key="3">
    <source>
        <dbReference type="Proteomes" id="UP001249851"/>
    </source>
</evidence>